<dbReference type="RefSeq" id="WP_195693651.1">
    <property type="nucleotide sequence ID" value="NZ_CP064760.1"/>
</dbReference>
<dbReference type="EMBL" id="CP064760">
    <property type="protein sequence ID" value="QPE05636.1"/>
    <property type="molecule type" value="Genomic_DNA"/>
</dbReference>
<reference evidence="3 4" key="1">
    <citation type="submission" date="2020-11" db="EMBL/GenBank/DDBJ databases">
        <title>Amino acid is mineralized and recycled by bacteria in oceanic microbiome.</title>
        <authorList>
            <person name="Zheng L.Y."/>
        </authorList>
    </citation>
    <scope>NUCLEOTIDE SEQUENCE [LARGE SCALE GENOMIC DNA]</scope>
    <source>
        <strain evidence="3 4">A32-1</strain>
    </source>
</reference>
<dbReference type="Pfam" id="PF00004">
    <property type="entry name" value="AAA"/>
    <property type="match status" value="1"/>
</dbReference>
<dbReference type="AlphaFoldDB" id="A0A7S8RHP3"/>
<organism evidence="3 4">
    <name type="scientific">Microbacterium schleiferi</name>
    <dbReference type="NCBI Taxonomy" id="69362"/>
    <lineage>
        <taxon>Bacteria</taxon>
        <taxon>Bacillati</taxon>
        <taxon>Actinomycetota</taxon>
        <taxon>Actinomycetes</taxon>
        <taxon>Micrococcales</taxon>
        <taxon>Microbacteriaceae</taxon>
        <taxon>Microbacterium</taxon>
    </lineage>
</organism>
<dbReference type="Proteomes" id="UP000594480">
    <property type="component" value="Chromosome"/>
</dbReference>
<name>A0A7S8RHP3_9MICO</name>
<feature type="domain" description="AAA+ ATPase" evidence="2">
    <location>
        <begin position="156"/>
        <end position="285"/>
    </location>
</feature>
<dbReference type="InterPro" id="IPR027417">
    <property type="entry name" value="P-loop_NTPase"/>
</dbReference>
<dbReference type="KEGG" id="msf:IT882_06475"/>
<proteinExistence type="predicted"/>
<dbReference type="SMART" id="SM00382">
    <property type="entry name" value="AAA"/>
    <property type="match status" value="1"/>
</dbReference>
<evidence type="ECO:0000259" key="2">
    <source>
        <dbReference type="SMART" id="SM00382"/>
    </source>
</evidence>
<dbReference type="GO" id="GO:0005524">
    <property type="term" value="F:ATP binding"/>
    <property type="evidence" value="ECO:0007669"/>
    <property type="project" value="InterPro"/>
</dbReference>
<evidence type="ECO:0000313" key="4">
    <source>
        <dbReference type="Proteomes" id="UP000594480"/>
    </source>
</evidence>
<dbReference type="GO" id="GO:0016887">
    <property type="term" value="F:ATP hydrolysis activity"/>
    <property type="evidence" value="ECO:0007669"/>
    <property type="project" value="InterPro"/>
</dbReference>
<protein>
    <recommendedName>
        <fullName evidence="2">AAA+ ATPase domain-containing protein</fullName>
    </recommendedName>
</protein>
<sequence>MRATDSLSIRGLVGLAKAEAKRWGSDHATVTHAASAFAQNWSGEFRDAFGNEGEPLLHRLLAAGQTIGNEAEVRNMITASPDAAALAMRLHAALRGDLAVADLLPEESTPSRQRSEDADDAGAADGDAPAVRADPLAGLLRGREALDVAAYLLSDQPLIPALVGRRGCGKTSLAAEIARLLLDLEDPLPTLFFDPGTTVDGEPAMLLRDTLSALTRRTVVVVEDVDELARLGTTEPDVSILREIWQSERFPLARLVITVTAPYEKRIAQFYGALSDRLVILELQPWDENVVRGLVVPVATQLAEQYGVVIDHAAIEAALQPPTDTDTLDHPGLAIARLDIACARAMIAGGHTVTVADVVPA</sequence>
<accession>A0A7S8RHP3</accession>
<keyword evidence="4" id="KW-1185">Reference proteome</keyword>
<dbReference type="Gene3D" id="3.40.50.300">
    <property type="entry name" value="P-loop containing nucleotide triphosphate hydrolases"/>
    <property type="match status" value="1"/>
</dbReference>
<feature type="region of interest" description="Disordered" evidence="1">
    <location>
        <begin position="105"/>
        <end position="130"/>
    </location>
</feature>
<dbReference type="InterPro" id="IPR003593">
    <property type="entry name" value="AAA+_ATPase"/>
</dbReference>
<dbReference type="InterPro" id="IPR003959">
    <property type="entry name" value="ATPase_AAA_core"/>
</dbReference>
<dbReference type="SUPFAM" id="SSF52540">
    <property type="entry name" value="P-loop containing nucleoside triphosphate hydrolases"/>
    <property type="match status" value="1"/>
</dbReference>
<gene>
    <name evidence="3" type="ORF">IT882_06475</name>
</gene>
<evidence type="ECO:0000313" key="3">
    <source>
        <dbReference type="EMBL" id="QPE05636.1"/>
    </source>
</evidence>
<evidence type="ECO:0000256" key="1">
    <source>
        <dbReference type="SAM" id="MobiDB-lite"/>
    </source>
</evidence>